<gene>
    <name evidence="2" type="ORF">BGZ65_006789</name>
</gene>
<keyword evidence="3" id="KW-1185">Reference proteome</keyword>
<dbReference type="OrthoDB" id="2399314at2759"/>
<evidence type="ECO:0000313" key="3">
    <source>
        <dbReference type="Proteomes" id="UP000749646"/>
    </source>
</evidence>
<feature type="region of interest" description="Disordered" evidence="1">
    <location>
        <begin position="117"/>
        <end position="191"/>
    </location>
</feature>
<dbReference type="EMBL" id="JAAAHW010004093">
    <property type="protein sequence ID" value="KAF9978946.1"/>
    <property type="molecule type" value="Genomic_DNA"/>
</dbReference>
<dbReference type="Proteomes" id="UP000749646">
    <property type="component" value="Unassembled WGS sequence"/>
</dbReference>
<sequence>MSKQHIRSRQHLWTAPRLYSAIDYFKTFDPKPSDKQILHGHWINALNILLDSREQLYSDQGKRLRQLWYSPDNGLGAFWQERDVAETASDVEDTARNNIRKHSIRSAERNVLDAIHNLDNESRSKRAKREKKKNLGKKNADPDDVAVDHDQSSHIPGSCVRQQEQNDSVTQDSKLQSITSPAAPDIDQLPEGSESQIARFDVIGEPILGSQENSGTDVASEKDTADKSAHDDELLSQKSTASECERSALLSKGIFYLTGDGSKDCSKDLWTPWFVNGKDLAPTLWKYRERVINAAQRLAPLESSVERLAVNHIYLFEQNDTDSSLFDIIGLKDWRT</sequence>
<reference evidence="2" key="1">
    <citation type="journal article" date="2020" name="Fungal Divers.">
        <title>Resolving the Mortierellaceae phylogeny through synthesis of multi-gene phylogenetics and phylogenomics.</title>
        <authorList>
            <person name="Vandepol N."/>
            <person name="Liber J."/>
            <person name="Desiro A."/>
            <person name="Na H."/>
            <person name="Kennedy M."/>
            <person name="Barry K."/>
            <person name="Grigoriev I.V."/>
            <person name="Miller A.N."/>
            <person name="O'Donnell K."/>
            <person name="Stajich J.E."/>
            <person name="Bonito G."/>
        </authorList>
    </citation>
    <scope>NUCLEOTIDE SEQUENCE</scope>
    <source>
        <strain evidence="2">MES-2147</strain>
    </source>
</reference>
<protein>
    <submittedName>
        <fullName evidence="2">Uncharacterized protein</fullName>
    </submittedName>
</protein>
<organism evidence="2 3">
    <name type="scientific">Modicella reniformis</name>
    <dbReference type="NCBI Taxonomy" id="1440133"/>
    <lineage>
        <taxon>Eukaryota</taxon>
        <taxon>Fungi</taxon>
        <taxon>Fungi incertae sedis</taxon>
        <taxon>Mucoromycota</taxon>
        <taxon>Mortierellomycotina</taxon>
        <taxon>Mortierellomycetes</taxon>
        <taxon>Mortierellales</taxon>
        <taxon>Mortierellaceae</taxon>
        <taxon>Modicella</taxon>
    </lineage>
</organism>
<feature type="compositionally biased region" description="Basic and acidic residues" evidence="1">
    <location>
        <begin position="219"/>
        <end position="235"/>
    </location>
</feature>
<proteinExistence type="predicted"/>
<evidence type="ECO:0000313" key="2">
    <source>
        <dbReference type="EMBL" id="KAF9978946.1"/>
    </source>
</evidence>
<feature type="region of interest" description="Disordered" evidence="1">
    <location>
        <begin position="207"/>
        <end position="238"/>
    </location>
</feature>
<feature type="compositionally biased region" description="Polar residues" evidence="1">
    <location>
        <begin position="160"/>
        <end position="180"/>
    </location>
</feature>
<feature type="non-terminal residue" evidence="2">
    <location>
        <position position="336"/>
    </location>
</feature>
<feature type="compositionally biased region" description="Basic and acidic residues" evidence="1">
    <location>
        <begin position="138"/>
        <end position="152"/>
    </location>
</feature>
<feature type="compositionally biased region" description="Basic residues" evidence="1">
    <location>
        <begin position="125"/>
        <end position="136"/>
    </location>
</feature>
<comment type="caution">
    <text evidence="2">The sequence shown here is derived from an EMBL/GenBank/DDBJ whole genome shotgun (WGS) entry which is preliminary data.</text>
</comment>
<dbReference type="AlphaFoldDB" id="A0A9P6M8H2"/>
<name>A0A9P6M8H2_9FUNG</name>
<accession>A0A9P6M8H2</accession>
<evidence type="ECO:0000256" key="1">
    <source>
        <dbReference type="SAM" id="MobiDB-lite"/>
    </source>
</evidence>